<keyword evidence="3" id="KW-1185">Reference proteome</keyword>
<dbReference type="Gene3D" id="3.40.630.30">
    <property type="match status" value="1"/>
</dbReference>
<dbReference type="SUPFAM" id="SSF55729">
    <property type="entry name" value="Acyl-CoA N-acyltransferases (Nat)"/>
    <property type="match status" value="1"/>
</dbReference>
<dbReference type="InterPro" id="IPR000182">
    <property type="entry name" value="GNAT_dom"/>
</dbReference>
<dbReference type="RefSeq" id="WP_309954791.1">
    <property type="nucleotide sequence ID" value="NZ_JAVDUJ010000001.1"/>
</dbReference>
<evidence type="ECO:0000313" key="2">
    <source>
        <dbReference type="EMBL" id="MDR6938742.1"/>
    </source>
</evidence>
<proteinExistence type="predicted"/>
<gene>
    <name evidence="2" type="ORF">J2S36_000285</name>
</gene>
<organism evidence="2 3">
    <name type="scientific">Arcanobacterium hippocoleae</name>
    <dbReference type="NCBI Taxonomy" id="149017"/>
    <lineage>
        <taxon>Bacteria</taxon>
        <taxon>Bacillati</taxon>
        <taxon>Actinomycetota</taxon>
        <taxon>Actinomycetes</taxon>
        <taxon>Actinomycetales</taxon>
        <taxon>Actinomycetaceae</taxon>
        <taxon>Arcanobacterium</taxon>
    </lineage>
</organism>
<dbReference type="PROSITE" id="PS51186">
    <property type="entry name" value="GNAT"/>
    <property type="match status" value="1"/>
</dbReference>
<comment type="caution">
    <text evidence="2">The sequence shown here is derived from an EMBL/GenBank/DDBJ whole genome shotgun (WGS) entry which is preliminary data.</text>
</comment>
<protein>
    <submittedName>
        <fullName evidence="2">GNAT superfamily N-acetyltransferase</fullName>
    </submittedName>
</protein>
<dbReference type="CDD" id="cd04301">
    <property type="entry name" value="NAT_SF"/>
    <property type="match status" value="1"/>
</dbReference>
<reference evidence="2 3" key="1">
    <citation type="submission" date="2023-07" db="EMBL/GenBank/DDBJ databases">
        <title>Sequencing the genomes of 1000 actinobacteria strains.</title>
        <authorList>
            <person name="Klenk H.-P."/>
        </authorList>
    </citation>
    <scope>NUCLEOTIDE SEQUENCE [LARGE SCALE GENOMIC DNA]</scope>
    <source>
        <strain evidence="2 3">DSM 15539</strain>
    </source>
</reference>
<evidence type="ECO:0000259" key="1">
    <source>
        <dbReference type="PROSITE" id="PS51186"/>
    </source>
</evidence>
<dbReference type="InterPro" id="IPR016181">
    <property type="entry name" value="Acyl_CoA_acyltransferase"/>
</dbReference>
<dbReference type="EMBL" id="JAVDUJ010000001">
    <property type="protein sequence ID" value="MDR6938742.1"/>
    <property type="molecule type" value="Genomic_DNA"/>
</dbReference>
<accession>A0ABU1T067</accession>
<dbReference type="Pfam" id="PF00583">
    <property type="entry name" value="Acetyltransf_1"/>
    <property type="match status" value="1"/>
</dbReference>
<feature type="domain" description="N-acetyltransferase" evidence="1">
    <location>
        <begin position="134"/>
        <end position="297"/>
    </location>
</feature>
<name>A0ABU1T067_9ACTO</name>
<sequence length="297" mass="33639">MGKMKFNFGEGAKSAFWMLEVGARALPPHTDVLYRYFGEDVAIRLTQTALSYPENAKVPQYVLNAFGIGTAGVAELEKVAEKYPRPDLTMIDQRIFQALPLELKNYYGPCWGEAWEFFYALNPISEVSQTTQVARLPAGSEETIAALAEIEKVLRKSIKESHALNQMEHFDWFVHRLPNGTISAAMGVEADAHPDPQEYQQLIGMDLRQALREESRNLDKSRVRSVHFAGLGADPQYRGKGFGTAVMVAAINWHLENGYDFIRFGMWDWNHRARSLYQRLGISANGKVILGRAQKWR</sequence>
<evidence type="ECO:0000313" key="3">
    <source>
        <dbReference type="Proteomes" id="UP001266099"/>
    </source>
</evidence>
<dbReference type="Proteomes" id="UP001266099">
    <property type="component" value="Unassembled WGS sequence"/>
</dbReference>